<evidence type="ECO:0000313" key="2">
    <source>
        <dbReference type="EMBL" id="GIJ53966.1"/>
    </source>
</evidence>
<accession>A0A8J4DXV0</accession>
<proteinExistence type="predicted"/>
<dbReference type="Proteomes" id="UP000612585">
    <property type="component" value="Unassembled WGS sequence"/>
</dbReference>
<dbReference type="EMBL" id="BOPG01000009">
    <property type="protein sequence ID" value="GIJ53966.1"/>
    <property type="molecule type" value="Genomic_DNA"/>
</dbReference>
<organism evidence="2 3">
    <name type="scientific">Virgisporangium aurantiacum</name>
    <dbReference type="NCBI Taxonomy" id="175570"/>
    <lineage>
        <taxon>Bacteria</taxon>
        <taxon>Bacillati</taxon>
        <taxon>Actinomycetota</taxon>
        <taxon>Actinomycetes</taxon>
        <taxon>Micromonosporales</taxon>
        <taxon>Micromonosporaceae</taxon>
        <taxon>Virgisporangium</taxon>
    </lineage>
</organism>
<sequence>MPGEHRRVVHHHVETAAEAVRCRVHEISDRGRIAEVSLDHDMALARQLGDEPGGKIGGVAVMDRDPIAGRGEGTRRGAADTA</sequence>
<keyword evidence="3" id="KW-1185">Reference proteome</keyword>
<protein>
    <submittedName>
        <fullName evidence="2">Uncharacterized protein</fullName>
    </submittedName>
</protein>
<comment type="caution">
    <text evidence="2">The sequence shown here is derived from an EMBL/GenBank/DDBJ whole genome shotgun (WGS) entry which is preliminary data.</text>
</comment>
<name>A0A8J4DXV0_9ACTN</name>
<dbReference type="AlphaFoldDB" id="A0A8J4DXV0"/>
<gene>
    <name evidence="2" type="ORF">Vau01_014820</name>
</gene>
<feature type="region of interest" description="Disordered" evidence="1">
    <location>
        <begin position="49"/>
        <end position="82"/>
    </location>
</feature>
<evidence type="ECO:0000313" key="3">
    <source>
        <dbReference type="Proteomes" id="UP000612585"/>
    </source>
</evidence>
<evidence type="ECO:0000256" key="1">
    <source>
        <dbReference type="SAM" id="MobiDB-lite"/>
    </source>
</evidence>
<feature type="compositionally biased region" description="Basic and acidic residues" evidence="1">
    <location>
        <begin position="62"/>
        <end position="82"/>
    </location>
</feature>
<reference evidence="2" key="1">
    <citation type="submission" date="2021-01" db="EMBL/GenBank/DDBJ databases">
        <title>Whole genome shotgun sequence of Virgisporangium aurantiacum NBRC 16421.</title>
        <authorList>
            <person name="Komaki H."/>
            <person name="Tamura T."/>
        </authorList>
    </citation>
    <scope>NUCLEOTIDE SEQUENCE</scope>
    <source>
        <strain evidence="2">NBRC 16421</strain>
    </source>
</reference>